<accession>A0ACB9RL57</accession>
<keyword evidence="2" id="KW-1185">Reference proteome</keyword>
<dbReference type="EMBL" id="CM042883">
    <property type="protein sequence ID" value="KAI4378364.1"/>
    <property type="molecule type" value="Genomic_DNA"/>
</dbReference>
<evidence type="ECO:0000313" key="2">
    <source>
        <dbReference type="Proteomes" id="UP001057402"/>
    </source>
</evidence>
<gene>
    <name evidence="1" type="ORF">MLD38_015853</name>
</gene>
<proteinExistence type="predicted"/>
<name>A0ACB9RL57_9MYRT</name>
<organism evidence="1 2">
    <name type="scientific">Melastoma candidum</name>
    <dbReference type="NCBI Taxonomy" id="119954"/>
    <lineage>
        <taxon>Eukaryota</taxon>
        <taxon>Viridiplantae</taxon>
        <taxon>Streptophyta</taxon>
        <taxon>Embryophyta</taxon>
        <taxon>Tracheophyta</taxon>
        <taxon>Spermatophyta</taxon>
        <taxon>Magnoliopsida</taxon>
        <taxon>eudicotyledons</taxon>
        <taxon>Gunneridae</taxon>
        <taxon>Pentapetalae</taxon>
        <taxon>rosids</taxon>
        <taxon>malvids</taxon>
        <taxon>Myrtales</taxon>
        <taxon>Melastomataceae</taxon>
        <taxon>Melastomatoideae</taxon>
        <taxon>Melastomateae</taxon>
        <taxon>Melastoma</taxon>
    </lineage>
</organism>
<sequence length="431" mass="48275">MAAAAAKQPPLPSSTSSALVPQETIQRAASALLKWRENKSKSEKPKLLDSDEFVYLVLTLKRIPPNPRINPFKIPLPHPLFGPGSEICLIIDDRPKAKLTKEAVVNKVKADGVPVSKVLKLSKLRSNYKPFEAKRKLCDSYELFLADMRVVHALPALLGKHFYKQKKIPIGVDLRHLGWKEQVERVSSSGMLFLGAGTCSVVRVARLSMSPEEIAENVAAAIEGVVETAPRGWSNVRSLHLKLMDSVALPVYQTVPDVKLKIESLGDEDEEDPRPKKGKKKEGGQEERKMVKKKKKGSMREVRYMDMESEEEQGDGDDEEEDTNNHEENEDEDLNVEMKKRKQEKEIGSENGVQKKKKLNGIEHHEDVEDVAELGDDKPSKKLSKLRKQGKVKKEEGDNRTKIASSVGVSKGKKEMRKKGDKLAKVKPSKE</sequence>
<comment type="caution">
    <text evidence="1">The sequence shown here is derived from an EMBL/GenBank/DDBJ whole genome shotgun (WGS) entry which is preliminary data.</text>
</comment>
<dbReference type="Proteomes" id="UP001057402">
    <property type="component" value="Chromosome 4"/>
</dbReference>
<reference evidence="2" key="1">
    <citation type="journal article" date="2023" name="Front. Plant Sci.">
        <title>Chromosomal-level genome assembly of Melastoma candidum provides insights into trichome evolution.</title>
        <authorList>
            <person name="Zhong Y."/>
            <person name="Wu W."/>
            <person name="Sun C."/>
            <person name="Zou P."/>
            <person name="Liu Y."/>
            <person name="Dai S."/>
            <person name="Zhou R."/>
        </authorList>
    </citation>
    <scope>NUCLEOTIDE SEQUENCE [LARGE SCALE GENOMIC DNA]</scope>
</reference>
<protein>
    <submittedName>
        <fullName evidence="1">Uncharacterized protein</fullName>
    </submittedName>
</protein>
<evidence type="ECO:0000313" key="1">
    <source>
        <dbReference type="EMBL" id="KAI4378364.1"/>
    </source>
</evidence>